<dbReference type="InterPro" id="IPR009545">
    <property type="entry name" value="Claudin-like"/>
</dbReference>
<organism evidence="4">
    <name type="scientific">Caenorhabditis brenneri</name>
    <name type="common">Nematode worm</name>
    <dbReference type="NCBI Taxonomy" id="135651"/>
    <lineage>
        <taxon>Eukaryota</taxon>
        <taxon>Metazoa</taxon>
        <taxon>Ecdysozoa</taxon>
        <taxon>Nematoda</taxon>
        <taxon>Chromadorea</taxon>
        <taxon>Rhabditida</taxon>
        <taxon>Rhabditina</taxon>
        <taxon>Rhabditomorpha</taxon>
        <taxon>Rhabditoidea</taxon>
        <taxon>Rhabditidae</taxon>
        <taxon>Peloderinae</taxon>
        <taxon>Caenorhabditis</taxon>
    </lineage>
</organism>
<protein>
    <submittedName>
        <fullName evidence="3">Uncharacterized protein</fullName>
    </submittedName>
</protein>
<dbReference type="PANTHER" id="PTHR34151">
    <property type="entry name" value="PROTEIN CBG24195"/>
    <property type="match status" value="1"/>
</dbReference>
<dbReference type="AlphaFoldDB" id="G0NNF3"/>
<feature type="transmembrane region" description="Helical" evidence="1">
    <location>
        <begin position="65"/>
        <end position="86"/>
    </location>
</feature>
<dbReference type="HOGENOM" id="CLU_119689_0_0_1"/>
<evidence type="ECO:0000256" key="2">
    <source>
        <dbReference type="SAM" id="SignalP"/>
    </source>
</evidence>
<evidence type="ECO:0000313" key="3">
    <source>
        <dbReference type="EMBL" id="EGT34531.1"/>
    </source>
</evidence>
<evidence type="ECO:0000313" key="4">
    <source>
        <dbReference type="Proteomes" id="UP000008068"/>
    </source>
</evidence>
<dbReference type="PANTHER" id="PTHR34151:SF1">
    <property type="entry name" value="CASP-LIKE PROTEIN-RELATED"/>
    <property type="match status" value="1"/>
</dbReference>
<dbReference type="Proteomes" id="UP000008068">
    <property type="component" value="Unassembled WGS sequence"/>
</dbReference>
<evidence type="ECO:0000256" key="1">
    <source>
        <dbReference type="SAM" id="Phobius"/>
    </source>
</evidence>
<keyword evidence="2" id="KW-0732">Signal</keyword>
<feature type="signal peptide" evidence="2">
    <location>
        <begin position="1"/>
        <end position="23"/>
    </location>
</feature>
<proteinExistence type="predicted"/>
<dbReference type="EMBL" id="GL379914">
    <property type="protein sequence ID" value="EGT34531.1"/>
    <property type="molecule type" value="Genomic_DNA"/>
</dbReference>
<gene>
    <name evidence="3" type="ORF">CAEBREN_07506</name>
</gene>
<keyword evidence="1" id="KW-1133">Transmembrane helix</keyword>
<accession>G0NNF3</accession>
<keyword evidence="1" id="KW-0812">Transmembrane</keyword>
<sequence>MSGLKLSILGFLILVTPILQAIAVFTPNWFNGMEVDRFGYRGKQYQMGIVPYSSKEGEWQGFSSVLLYGSMGLAMLDVLIFLRIYVQISHPSQFPSSNPNPPAYKEKESTSEYPYSCIQLLHAIAVSSAVTVAFNGIAFFLMAINIKQNGLDLSFGYSPWFSVAASILTCGIILLAEFIANRKAMKTSPTGPTAPSI</sequence>
<keyword evidence="4" id="KW-1185">Reference proteome</keyword>
<feature type="transmembrane region" description="Helical" evidence="1">
    <location>
        <begin position="120"/>
        <end position="146"/>
    </location>
</feature>
<feature type="chain" id="PRO_5003405594" evidence="2">
    <location>
        <begin position="24"/>
        <end position="197"/>
    </location>
</feature>
<feature type="transmembrane region" description="Helical" evidence="1">
    <location>
        <begin position="158"/>
        <end position="180"/>
    </location>
</feature>
<dbReference type="Pfam" id="PF06653">
    <property type="entry name" value="Claudin_3"/>
    <property type="match status" value="2"/>
</dbReference>
<name>G0NNF3_CAEBE</name>
<reference evidence="4" key="1">
    <citation type="submission" date="2011-07" db="EMBL/GenBank/DDBJ databases">
        <authorList>
            <consortium name="Caenorhabditis brenneri Sequencing and Analysis Consortium"/>
            <person name="Wilson R.K."/>
        </authorList>
    </citation>
    <scope>NUCLEOTIDE SEQUENCE [LARGE SCALE GENOMIC DNA]</scope>
    <source>
        <strain evidence="4">PB2801</strain>
    </source>
</reference>
<dbReference type="InParanoid" id="G0NNF3"/>
<keyword evidence="1" id="KW-0472">Membrane</keyword>